<gene>
    <name evidence="2" type="ORF">CRG98_045557</name>
</gene>
<dbReference type="EMBL" id="PGOL01006138">
    <property type="protein sequence ID" value="PKI34100.1"/>
    <property type="molecule type" value="Genomic_DNA"/>
</dbReference>
<organism evidence="2 3">
    <name type="scientific">Punica granatum</name>
    <name type="common">Pomegranate</name>
    <dbReference type="NCBI Taxonomy" id="22663"/>
    <lineage>
        <taxon>Eukaryota</taxon>
        <taxon>Viridiplantae</taxon>
        <taxon>Streptophyta</taxon>
        <taxon>Embryophyta</taxon>
        <taxon>Tracheophyta</taxon>
        <taxon>Spermatophyta</taxon>
        <taxon>Magnoliopsida</taxon>
        <taxon>eudicotyledons</taxon>
        <taxon>Gunneridae</taxon>
        <taxon>Pentapetalae</taxon>
        <taxon>rosids</taxon>
        <taxon>malvids</taxon>
        <taxon>Myrtales</taxon>
        <taxon>Lythraceae</taxon>
        <taxon>Punica</taxon>
    </lineage>
</organism>
<accession>A0A2I0HRL2</accession>
<comment type="caution">
    <text evidence="2">The sequence shown here is derived from an EMBL/GenBank/DDBJ whole genome shotgun (WGS) entry which is preliminary data.</text>
</comment>
<protein>
    <submittedName>
        <fullName evidence="2">Uncharacterized protein</fullName>
    </submittedName>
</protein>
<feature type="region of interest" description="Disordered" evidence="1">
    <location>
        <begin position="75"/>
        <end position="137"/>
    </location>
</feature>
<feature type="compositionally biased region" description="Pro residues" evidence="1">
    <location>
        <begin position="119"/>
        <end position="137"/>
    </location>
</feature>
<name>A0A2I0HRL2_PUNGR</name>
<evidence type="ECO:0000256" key="1">
    <source>
        <dbReference type="SAM" id="MobiDB-lite"/>
    </source>
</evidence>
<sequence>MQSPSSVIGEKSASAIKRPYGSNPTTLVPQLLPAHIVVTGLVDLRVPLARGEDKGGMPSSRICWTSIRDRILINRLKPDIDPNPEIDPDPESGSNPDPYLTGPKPDWGIDLDPDWAGPIPGPNSDPSPDPCPHPVQM</sequence>
<keyword evidence="3" id="KW-1185">Reference proteome</keyword>
<dbReference type="Proteomes" id="UP000233551">
    <property type="component" value="Unassembled WGS sequence"/>
</dbReference>
<dbReference type="AlphaFoldDB" id="A0A2I0HRL2"/>
<proteinExistence type="predicted"/>
<evidence type="ECO:0000313" key="3">
    <source>
        <dbReference type="Proteomes" id="UP000233551"/>
    </source>
</evidence>
<reference evidence="2 3" key="1">
    <citation type="submission" date="2017-11" db="EMBL/GenBank/DDBJ databases">
        <title>De-novo sequencing of pomegranate (Punica granatum L.) genome.</title>
        <authorList>
            <person name="Akparov Z."/>
            <person name="Amiraslanov A."/>
            <person name="Hajiyeva S."/>
            <person name="Abbasov M."/>
            <person name="Kaur K."/>
            <person name="Hamwieh A."/>
            <person name="Solovyev V."/>
            <person name="Salamov A."/>
            <person name="Braich B."/>
            <person name="Kosarev P."/>
            <person name="Mahmoud A."/>
            <person name="Hajiyev E."/>
            <person name="Babayeva S."/>
            <person name="Izzatullayeva V."/>
            <person name="Mammadov A."/>
            <person name="Mammadov A."/>
            <person name="Sharifova S."/>
            <person name="Ojaghi J."/>
            <person name="Eynullazada K."/>
            <person name="Bayramov B."/>
            <person name="Abdulazimova A."/>
            <person name="Shahmuradov I."/>
        </authorList>
    </citation>
    <scope>NUCLEOTIDE SEQUENCE [LARGE SCALE GENOMIC DNA]</scope>
    <source>
        <strain evidence="3">cv. AG2017</strain>
        <tissue evidence="2">Leaf</tissue>
    </source>
</reference>
<evidence type="ECO:0000313" key="2">
    <source>
        <dbReference type="EMBL" id="PKI34100.1"/>
    </source>
</evidence>